<dbReference type="RefSeq" id="WP_155697081.1">
    <property type="nucleotide sequence ID" value="NZ_WOCD01000005.1"/>
</dbReference>
<comment type="caution">
    <text evidence="4">The sequence shown here is derived from an EMBL/GenBank/DDBJ whole genome shotgun (WGS) entry which is preliminary data.</text>
</comment>
<dbReference type="OrthoDB" id="9814639at2"/>
<dbReference type="PROSITE" id="PS51677">
    <property type="entry name" value="NODB"/>
    <property type="match status" value="1"/>
</dbReference>
<dbReference type="SUPFAM" id="SSF88713">
    <property type="entry name" value="Glycoside hydrolase/deacetylase"/>
    <property type="match status" value="1"/>
</dbReference>
<dbReference type="PANTHER" id="PTHR34216:SF3">
    <property type="entry name" value="POLY-BETA-1,6-N-ACETYL-D-GLUCOSAMINE N-DEACETYLASE"/>
    <property type="match status" value="1"/>
</dbReference>
<dbReference type="Proteomes" id="UP000439994">
    <property type="component" value="Unassembled WGS sequence"/>
</dbReference>
<evidence type="ECO:0000313" key="4">
    <source>
        <dbReference type="EMBL" id="MUH73675.1"/>
    </source>
</evidence>
<dbReference type="CDD" id="cd10918">
    <property type="entry name" value="CE4_NodB_like_5s_6s"/>
    <property type="match status" value="1"/>
</dbReference>
<protein>
    <submittedName>
        <fullName evidence="4">Polysaccharide deacetylase family protein</fullName>
    </submittedName>
</protein>
<dbReference type="GO" id="GO:0005975">
    <property type="term" value="P:carbohydrate metabolic process"/>
    <property type="evidence" value="ECO:0007669"/>
    <property type="project" value="InterPro"/>
</dbReference>
<organism evidence="4 5">
    <name type="scientific">Psychrosphaera haliotis</name>
    <dbReference type="NCBI Taxonomy" id="555083"/>
    <lineage>
        <taxon>Bacteria</taxon>
        <taxon>Pseudomonadati</taxon>
        <taxon>Pseudomonadota</taxon>
        <taxon>Gammaproteobacteria</taxon>
        <taxon>Alteromonadales</taxon>
        <taxon>Pseudoalteromonadaceae</taxon>
        <taxon>Psychrosphaera</taxon>
    </lineage>
</organism>
<evidence type="ECO:0000313" key="5">
    <source>
        <dbReference type="Proteomes" id="UP000439994"/>
    </source>
</evidence>
<reference evidence="4 5" key="1">
    <citation type="submission" date="2019-11" db="EMBL/GenBank/DDBJ databases">
        <title>P. haliotis isolates from Z. marina roots.</title>
        <authorList>
            <person name="Cohen M."/>
            <person name="Jospin G."/>
            <person name="Eisen J.A."/>
            <person name="Coil D.A."/>
        </authorList>
    </citation>
    <scope>NUCLEOTIDE SEQUENCE [LARGE SCALE GENOMIC DNA]</scope>
    <source>
        <strain evidence="4 5">UCD-MCMsp1aY</strain>
    </source>
</reference>
<sequence length="314" mass="35436">MLHFGLSLLAFINRIKHKEHPLAVLYFHRVINEPSLFCPDDITSANFEVLLTKLNKYFKIFSLSQALALIEQGKLPPKALVLSFDDGYADNFDNALPVFEKLGIKASFFIATKGTEQGYLWNDELAESLKNTMATQFGLFDQSFVLNTEQEKANAYLYLVNKIKFLANQERDEVLNAIYKKIGRFEPARCMMTAQQLNKIAKLGHDVGAHTHSHSILAMQKLKVAKQEVIGSVEYLTDILGEAPSLFAYPNGWFGRDFKVEHQHVLNELGIQYGVATNDGGITSKTSLTALPRFMPHRKEFNQFCLSILKIAGE</sequence>
<dbReference type="InterPro" id="IPR011330">
    <property type="entry name" value="Glyco_hydro/deAcase_b/a-brl"/>
</dbReference>
<accession>A0A6N8FAN4</accession>
<dbReference type="PANTHER" id="PTHR34216">
    <property type="match status" value="1"/>
</dbReference>
<evidence type="ECO:0000259" key="3">
    <source>
        <dbReference type="PROSITE" id="PS51677"/>
    </source>
</evidence>
<evidence type="ECO:0000256" key="1">
    <source>
        <dbReference type="ARBA" id="ARBA00004613"/>
    </source>
</evidence>
<dbReference type="GO" id="GO:0005576">
    <property type="term" value="C:extracellular region"/>
    <property type="evidence" value="ECO:0007669"/>
    <property type="project" value="UniProtKB-SubCell"/>
</dbReference>
<comment type="subcellular location">
    <subcellularLocation>
        <location evidence="1">Secreted</location>
    </subcellularLocation>
</comment>
<proteinExistence type="predicted"/>
<dbReference type="InterPro" id="IPR002509">
    <property type="entry name" value="NODB_dom"/>
</dbReference>
<gene>
    <name evidence="4" type="ORF">GNP35_14980</name>
</gene>
<dbReference type="Gene3D" id="3.20.20.370">
    <property type="entry name" value="Glycoside hydrolase/deacetylase"/>
    <property type="match status" value="1"/>
</dbReference>
<keyword evidence="2" id="KW-0732">Signal</keyword>
<dbReference type="Pfam" id="PF01522">
    <property type="entry name" value="Polysacc_deac_1"/>
    <property type="match status" value="1"/>
</dbReference>
<name>A0A6N8FAN4_9GAMM</name>
<dbReference type="EMBL" id="WOCD01000005">
    <property type="protein sequence ID" value="MUH73675.1"/>
    <property type="molecule type" value="Genomic_DNA"/>
</dbReference>
<dbReference type="GO" id="GO:0016810">
    <property type="term" value="F:hydrolase activity, acting on carbon-nitrogen (but not peptide) bonds"/>
    <property type="evidence" value="ECO:0007669"/>
    <property type="project" value="InterPro"/>
</dbReference>
<dbReference type="InterPro" id="IPR051398">
    <property type="entry name" value="Polysacch_Deacetylase"/>
</dbReference>
<evidence type="ECO:0000256" key="2">
    <source>
        <dbReference type="ARBA" id="ARBA00022729"/>
    </source>
</evidence>
<dbReference type="AlphaFoldDB" id="A0A6N8FAN4"/>
<keyword evidence="5" id="KW-1185">Reference proteome</keyword>
<feature type="domain" description="NodB homology" evidence="3">
    <location>
        <begin position="78"/>
        <end position="314"/>
    </location>
</feature>